<comment type="caution">
    <text evidence="3">The sequence shown here is derived from an EMBL/GenBank/DDBJ whole genome shotgun (WGS) entry which is preliminary data.</text>
</comment>
<feature type="domain" description="Solute-binding protein family 3/N-terminal" evidence="2">
    <location>
        <begin position="18"/>
        <end position="238"/>
    </location>
</feature>
<dbReference type="OrthoDB" id="6192933at2"/>
<reference evidence="3 4" key="1">
    <citation type="submission" date="2019-04" db="EMBL/GenBank/DDBJ databases">
        <authorList>
            <person name="Li Y."/>
            <person name="Wang J."/>
        </authorList>
    </citation>
    <scope>NUCLEOTIDE SEQUENCE [LARGE SCALE GENOMIC DNA]</scope>
    <source>
        <strain evidence="3 4">DSM 14668</strain>
    </source>
</reference>
<evidence type="ECO:0000256" key="1">
    <source>
        <dbReference type="ARBA" id="ARBA00022729"/>
    </source>
</evidence>
<dbReference type="EMBL" id="SSMQ01000033">
    <property type="protein sequence ID" value="TKD02776.1"/>
    <property type="molecule type" value="Genomic_DNA"/>
</dbReference>
<protein>
    <submittedName>
        <fullName evidence="3">ABC transporter substrate-binding protein</fullName>
    </submittedName>
</protein>
<dbReference type="PANTHER" id="PTHR35936">
    <property type="entry name" value="MEMBRANE-BOUND LYTIC MUREIN TRANSGLYCOSYLASE F"/>
    <property type="match status" value="1"/>
</dbReference>
<organism evidence="3 4">
    <name type="scientific">Polyangium fumosum</name>
    <dbReference type="NCBI Taxonomy" id="889272"/>
    <lineage>
        <taxon>Bacteria</taxon>
        <taxon>Pseudomonadati</taxon>
        <taxon>Myxococcota</taxon>
        <taxon>Polyangia</taxon>
        <taxon>Polyangiales</taxon>
        <taxon>Polyangiaceae</taxon>
        <taxon>Polyangium</taxon>
    </lineage>
</organism>
<dbReference type="InterPro" id="IPR001638">
    <property type="entry name" value="Solute-binding_3/MltF_N"/>
</dbReference>
<evidence type="ECO:0000259" key="2">
    <source>
        <dbReference type="SMART" id="SM00062"/>
    </source>
</evidence>
<dbReference type="SUPFAM" id="SSF53850">
    <property type="entry name" value="Periplasmic binding protein-like II"/>
    <property type="match status" value="1"/>
</dbReference>
<dbReference type="Proteomes" id="UP000309215">
    <property type="component" value="Unassembled WGS sequence"/>
</dbReference>
<keyword evidence="4" id="KW-1185">Reference proteome</keyword>
<proteinExistence type="predicted"/>
<evidence type="ECO:0000313" key="4">
    <source>
        <dbReference type="Proteomes" id="UP000309215"/>
    </source>
</evidence>
<dbReference type="Pfam" id="PF00497">
    <property type="entry name" value="SBP_bac_3"/>
    <property type="match status" value="1"/>
</dbReference>
<dbReference type="Gene3D" id="3.40.190.10">
    <property type="entry name" value="Periplasmic binding protein-like II"/>
    <property type="match status" value="2"/>
</dbReference>
<dbReference type="SMART" id="SM00062">
    <property type="entry name" value="PBPb"/>
    <property type="match status" value="1"/>
</dbReference>
<sequence length="247" mass="26742">MADAIPSHVVQALAPTGQLRAAINFGNTVLAQRDPVTGEPRGVSSELAREFAKRLGIPITFVTFDAAGKVFEALKRGEWDIAFLAIDPVRAAEIDFTGPYVLIEGAYVVPKDSPIKTTDEVDRDDIRVAAAKGSAYELYLTRTLERAKVVTQPTGSEACEMFLRDKLEVAAGVKQPMTKFAEAHPETRLIPGRFMAIEQAMGMPKGRDAGVRALRAFVEEMKASGFVARALERSGQNEAVVAPPTLI</sequence>
<evidence type="ECO:0000313" key="3">
    <source>
        <dbReference type="EMBL" id="TKD02776.1"/>
    </source>
</evidence>
<dbReference type="CDD" id="cd13623">
    <property type="entry name" value="PBP2_AA_hypothetical"/>
    <property type="match status" value="1"/>
</dbReference>
<name>A0A4U1J684_9BACT</name>
<dbReference type="PANTHER" id="PTHR35936:SF17">
    <property type="entry name" value="ARGININE-BINDING EXTRACELLULAR PROTEIN ARTP"/>
    <property type="match status" value="1"/>
</dbReference>
<dbReference type="AlphaFoldDB" id="A0A4U1J684"/>
<keyword evidence="1" id="KW-0732">Signal</keyword>
<accession>A0A4U1J684</accession>
<dbReference type="RefSeq" id="WP_136932182.1">
    <property type="nucleotide sequence ID" value="NZ_SSMQ01000033.1"/>
</dbReference>
<gene>
    <name evidence="3" type="ORF">E8A74_28175</name>
</gene>